<evidence type="ECO:0000313" key="5">
    <source>
        <dbReference type="Proteomes" id="UP000030762"/>
    </source>
</evidence>
<organism evidence="4 5">
    <name type="scientific">Saprolegnia diclina (strain VS20)</name>
    <dbReference type="NCBI Taxonomy" id="1156394"/>
    <lineage>
        <taxon>Eukaryota</taxon>
        <taxon>Sar</taxon>
        <taxon>Stramenopiles</taxon>
        <taxon>Oomycota</taxon>
        <taxon>Saprolegniomycetes</taxon>
        <taxon>Saprolegniales</taxon>
        <taxon>Saprolegniaceae</taxon>
        <taxon>Saprolegnia</taxon>
    </lineage>
</organism>
<dbReference type="PANTHER" id="PTHR44329">
    <property type="entry name" value="SERINE/THREONINE-PROTEIN KINASE TNNI3K-RELATED"/>
    <property type="match status" value="1"/>
</dbReference>
<keyword evidence="4" id="KW-0808">Transferase</keyword>
<dbReference type="GO" id="GO:0004674">
    <property type="term" value="F:protein serine/threonine kinase activity"/>
    <property type="evidence" value="ECO:0007669"/>
    <property type="project" value="TreeGrafter"/>
</dbReference>
<dbReference type="OrthoDB" id="104655at2759"/>
<dbReference type="Gene3D" id="3.30.200.20">
    <property type="entry name" value="Phosphorylase Kinase, domain 1"/>
    <property type="match status" value="1"/>
</dbReference>
<dbReference type="Pfam" id="PF07714">
    <property type="entry name" value="PK_Tyr_Ser-Thr"/>
    <property type="match status" value="1"/>
</dbReference>
<dbReference type="GeneID" id="19957569"/>
<dbReference type="GO" id="GO:0005524">
    <property type="term" value="F:ATP binding"/>
    <property type="evidence" value="ECO:0007669"/>
    <property type="project" value="InterPro"/>
</dbReference>
<feature type="domain" description="Protein kinase" evidence="3">
    <location>
        <begin position="189"/>
        <end position="446"/>
    </location>
</feature>
<dbReference type="InterPro" id="IPR011009">
    <property type="entry name" value="Kinase-like_dom_sf"/>
</dbReference>
<keyword evidence="5" id="KW-1185">Reference proteome</keyword>
<feature type="transmembrane region" description="Helical" evidence="2">
    <location>
        <begin position="250"/>
        <end position="271"/>
    </location>
</feature>
<dbReference type="Gene3D" id="1.10.510.10">
    <property type="entry name" value="Transferase(Phosphotransferase) domain 1"/>
    <property type="match status" value="1"/>
</dbReference>
<proteinExistence type="predicted"/>
<gene>
    <name evidence="4" type="ORF">SDRG_16842</name>
</gene>
<dbReference type="OMA" id="ECSHEAM"/>
<feature type="region of interest" description="Disordered" evidence="1">
    <location>
        <begin position="507"/>
        <end position="534"/>
    </location>
</feature>
<accession>T0QZX8</accession>
<dbReference type="InterPro" id="IPR001245">
    <property type="entry name" value="Ser-Thr/Tyr_kinase_cat_dom"/>
</dbReference>
<dbReference type="PROSITE" id="PS50011">
    <property type="entry name" value="PROTEIN_KINASE_DOM"/>
    <property type="match status" value="1"/>
</dbReference>
<dbReference type="STRING" id="1156394.T0QZX8"/>
<dbReference type="PRINTS" id="PR00109">
    <property type="entry name" value="TYRKINASE"/>
</dbReference>
<keyword evidence="2" id="KW-1133">Transmembrane helix</keyword>
<name>T0QZX8_SAPDV</name>
<dbReference type="RefSeq" id="XP_008621286.1">
    <property type="nucleotide sequence ID" value="XM_008623064.1"/>
</dbReference>
<dbReference type="AlphaFoldDB" id="T0QZX8"/>
<evidence type="ECO:0000313" key="4">
    <source>
        <dbReference type="EMBL" id="EQC25288.1"/>
    </source>
</evidence>
<protein>
    <submittedName>
        <fullName evidence="4">TKL protein kinase</fullName>
    </submittedName>
</protein>
<sequence>MAVKYVFSAEHCADSTCLVLDMYLLLALLLLVLLVPIVRCVLSRAKQRRLLRKIQAKNMVSISETMIRKDIDSAQIQSKKNNEKHGIAFLAARNGLSSFLGKHSRVKKLQKKITNKLMTHHDTSDLFTKPTYEENAILAVAPNSIRVQQEQDKVHKLLTMRRASLTSNVSFKVADNVFASVYEVKLAEVRLVKRVAIGPLSEVYAGVWRNTRVGVKLLMPRETYQEGLEEAIKNFRREIWVMSRMNHPNVLHLIGASLTSSCYVLIMEYMANGSLYEYLRDPNNIIPMPLVLNCTLDIIHGMHHVHEQGILQRDLKTKNLLVSDHLVVKVADFGLSRYKDKMYGEYTFVGTPFWAAPEVIRHDNYTEKADVYSFGVVLWEMIERKDPYQGMNPLQVPLLVCQEGLRPADLTNPTPELYKELMTACWDVDMDKRPDFGEILRSMERIAELYQRNPEPVAPDEIKTSERDERFSDLEAHVIQRRRRASVVGRHDFECSHEAMDRKIPIKQSQSRRGPNFFRRSQQMDPTRLSACNT</sequence>
<keyword evidence="2" id="KW-0472">Membrane</keyword>
<dbReference type="CDD" id="cd13999">
    <property type="entry name" value="STKc_MAP3K-like"/>
    <property type="match status" value="1"/>
</dbReference>
<dbReference type="SUPFAM" id="SSF56112">
    <property type="entry name" value="Protein kinase-like (PK-like)"/>
    <property type="match status" value="1"/>
</dbReference>
<dbReference type="EMBL" id="JH767287">
    <property type="protein sequence ID" value="EQC25288.1"/>
    <property type="molecule type" value="Genomic_DNA"/>
</dbReference>
<dbReference type="InterPro" id="IPR000719">
    <property type="entry name" value="Prot_kinase_dom"/>
</dbReference>
<keyword evidence="4" id="KW-0418">Kinase</keyword>
<keyword evidence="2" id="KW-0812">Transmembrane</keyword>
<dbReference type="SMART" id="SM00220">
    <property type="entry name" value="S_TKc"/>
    <property type="match status" value="1"/>
</dbReference>
<dbReference type="eggNOG" id="KOG0192">
    <property type="taxonomic scope" value="Eukaryota"/>
</dbReference>
<reference evidence="4 5" key="1">
    <citation type="submission" date="2012-04" db="EMBL/GenBank/DDBJ databases">
        <title>The Genome Sequence of Saprolegnia declina VS20.</title>
        <authorList>
            <consortium name="The Broad Institute Genome Sequencing Platform"/>
            <person name="Russ C."/>
            <person name="Nusbaum C."/>
            <person name="Tyler B."/>
            <person name="van West P."/>
            <person name="Dieguez-Uribeondo J."/>
            <person name="de Bruijn I."/>
            <person name="Tripathy S."/>
            <person name="Jiang R."/>
            <person name="Young S.K."/>
            <person name="Zeng Q."/>
            <person name="Gargeya S."/>
            <person name="Fitzgerald M."/>
            <person name="Haas B."/>
            <person name="Abouelleil A."/>
            <person name="Alvarado L."/>
            <person name="Arachchi H.M."/>
            <person name="Berlin A."/>
            <person name="Chapman S.B."/>
            <person name="Goldberg J."/>
            <person name="Griggs A."/>
            <person name="Gujja S."/>
            <person name="Hansen M."/>
            <person name="Howarth C."/>
            <person name="Imamovic A."/>
            <person name="Larimer J."/>
            <person name="McCowen C."/>
            <person name="Montmayeur A."/>
            <person name="Murphy C."/>
            <person name="Neiman D."/>
            <person name="Pearson M."/>
            <person name="Priest M."/>
            <person name="Roberts A."/>
            <person name="Saif S."/>
            <person name="Shea T."/>
            <person name="Sisk P."/>
            <person name="Sykes S."/>
            <person name="Wortman J."/>
            <person name="Nusbaum C."/>
            <person name="Birren B."/>
        </authorList>
    </citation>
    <scope>NUCLEOTIDE SEQUENCE [LARGE SCALE GENOMIC DNA]</scope>
    <source>
        <strain evidence="4 5">VS20</strain>
    </source>
</reference>
<evidence type="ECO:0000256" key="2">
    <source>
        <dbReference type="SAM" id="Phobius"/>
    </source>
</evidence>
<dbReference type="Proteomes" id="UP000030762">
    <property type="component" value="Unassembled WGS sequence"/>
</dbReference>
<dbReference type="InterPro" id="IPR051681">
    <property type="entry name" value="Ser/Thr_Kinases-Pseudokinases"/>
</dbReference>
<dbReference type="VEuPathDB" id="FungiDB:SDRG_16842"/>
<evidence type="ECO:0000259" key="3">
    <source>
        <dbReference type="PROSITE" id="PS50011"/>
    </source>
</evidence>
<dbReference type="InParanoid" id="T0QZX8"/>
<evidence type="ECO:0000256" key="1">
    <source>
        <dbReference type="SAM" id="MobiDB-lite"/>
    </source>
</evidence>
<feature type="transmembrane region" description="Helical" evidence="2">
    <location>
        <begin position="23"/>
        <end position="42"/>
    </location>
</feature>